<feature type="chain" id="PRO_5038535579" evidence="2">
    <location>
        <begin position="21"/>
        <end position="130"/>
    </location>
</feature>
<dbReference type="AlphaFoldDB" id="A0A327ZMP0"/>
<evidence type="ECO:0000256" key="2">
    <source>
        <dbReference type="SAM" id="SignalP"/>
    </source>
</evidence>
<accession>A0A327ZMP0</accession>
<evidence type="ECO:0000313" key="4">
    <source>
        <dbReference type="Proteomes" id="UP000249341"/>
    </source>
</evidence>
<dbReference type="EMBL" id="QLMJ01000004">
    <property type="protein sequence ID" value="RAK39951.1"/>
    <property type="molecule type" value="Genomic_DNA"/>
</dbReference>
<keyword evidence="4" id="KW-1185">Reference proteome</keyword>
<keyword evidence="2" id="KW-0732">Signal</keyword>
<feature type="signal peptide" evidence="2">
    <location>
        <begin position="1"/>
        <end position="20"/>
    </location>
</feature>
<evidence type="ECO:0000256" key="1">
    <source>
        <dbReference type="SAM" id="MobiDB-lite"/>
    </source>
</evidence>
<evidence type="ECO:0000313" key="3">
    <source>
        <dbReference type="EMBL" id="RAK39951.1"/>
    </source>
</evidence>
<name>A0A327ZMP0_9ACTN</name>
<organism evidence="3 4">
    <name type="scientific">Actinoplanes lutulentus</name>
    <dbReference type="NCBI Taxonomy" id="1287878"/>
    <lineage>
        <taxon>Bacteria</taxon>
        <taxon>Bacillati</taxon>
        <taxon>Actinomycetota</taxon>
        <taxon>Actinomycetes</taxon>
        <taxon>Micromonosporales</taxon>
        <taxon>Micromonosporaceae</taxon>
        <taxon>Actinoplanes</taxon>
    </lineage>
</organism>
<feature type="region of interest" description="Disordered" evidence="1">
    <location>
        <begin position="25"/>
        <end position="63"/>
    </location>
</feature>
<dbReference type="PROSITE" id="PS51257">
    <property type="entry name" value="PROKAR_LIPOPROTEIN"/>
    <property type="match status" value="1"/>
</dbReference>
<comment type="caution">
    <text evidence="3">The sequence shown here is derived from an EMBL/GenBank/DDBJ whole genome shotgun (WGS) entry which is preliminary data.</text>
</comment>
<sequence length="130" mass="12813">MLIRRSVVPVALLLALSAGCANNTGTETGAPAPASATPESVTTPTPADEPSVPGKPSGDGDITTLTGKIAAGVEPGCLLLDGHLLIFSDAAQKGSVKAGDQITVTGKSEPGLMTTCQQGEPFKVSSVAAG</sequence>
<reference evidence="3 4" key="1">
    <citation type="submission" date="2018-06" db="EMBL/GenBank/DDBJ databases">
        <title>Genomic Encyclopedia of Type Strains, Phase III (KMG-III): the genomes of soil and plant-associated and newly described type strains.</title>
        <authorList>
            <person name="Whitman W."/>
        </authorList>
    </citation>
    <scope>NUCLEOTIDE SEQUENCE [LARGE SCALE GENOMIC DNA]</scope>
    <source>
        <strain evidence="3 4">CGMCC 4.7090</strain>
    </source>
</reference>
<protein>
    <submittedName>
        <fullName evidence="3">Uncharacterized protein</fullName>
    </submittedName>
</protein>
<gene>
    <name evidence="3" type="ORF">B0I29_104493</name>
</gene>
<dbReference type="OrthoDB" id="5148907at2"/>
<proteinExistence type="predicted"/>
<dbReference type="Proteomes" id="UP000249341">
    <property type="component" value="Unassembled WGS sequence"/>
</dbReference>
<dbReference type="RefSeq" id="WP_111649115.1">
    <property type="nucleotide sequence ID" value="NZ_JACHWI010000001.1"/>
</dbReference>